<protein>
    <submittedName>
        <fullName evidence="4">PAP2 superfamily protein</fullName>
    </submittedName>
</protein>
<reference evidence="4 5" key="1">
    <citation type="submission" date="2016-10" db="EMBL/GenBank/DDBJ databases">
        <authorList>
            <person name="de Groot N.N."/>
        </authorList>
    </citation>
    <scope>NUCLEOTIDE SEQUENCE [LARGE SCALE GENOMIC DNA]</scope>
    <source>
        <strain evidence="4 5">B25</strain>
    </source>
</reference>
<keyword evidence="1" id="KW-0812">Transmembrane</keyword>
<dbReference type="PANTHER" id="PTHR14969:SF13">
    <property type="entry name" value="AT30094P"/>
    <property type="match status" value="1"/>
</dbReference>
<keyword evidence="1" id="KW-0472">Membrane</keyword>
<dbReference type="EMBL" id="FOFU01000004">
    <property type="protein sequence ID" value="SEQ39183.1"/>
    <property type="molecule type" value="Genomic_DNA"/>
</dbReference>
<dbReference type="AlphaFoldDB" id="A0A1H9FNX9"/>
<dbReference type="OrthoDB" id="9780507at2"/>
<keyword evidence="1" id="KW-1133">Transmembrane helix</keyword>
<feature type="domain" description="Phosphatidic acid phosphatase type 2/haloperoxidase" evidence="3">
    <location>
        <begin position="124"/>
        <end position="246"/>
    </location>
</feature>
<dbReference type="CDD" id="cd01610">
    <property type="entry name" value="PAP2_like"/>
    <property type="match status" value="1"/>
</dbReference>
<dbReference type="InterPro" id="IPR000326">
    <property type="entry name" value="PAP2/HPO"/>
</dbReference>
<evidence type="ECO:0000313" key="5">
    <source>
        <dbReference type="Proteomes" id="UP000182360"/>
    </source>
</evidence>
<keyword evidence="5" id="KW-1185">Reference proteome</keyword>
<organism evidence="4 5">
    <name type="scientific">Treponema bryantii</name>
    <dbReference type="NCBI Taxonomy" id="163"/>
    <lineage>
        <taxon>Bacteria</taxon>
        <taxon>Pseudomonadati</taxon>
        <taxon>Spirochaetota</taxon>
        <taxon>Spirochaetia</taxon>
        <taxon>Spirochaetales</taxon>
        <taxon>Treponemataceae</taxon>
        <taxon>Treponema</taxon>
    </lineage>
</organism>
<dbReference type="PANTHER" id="PTHR14969">
    <property type="entry name" value="SPHINGOSINE-1-PHOSPHATE PHOSPHOHYDROLASE"/>
    <property type="match status" value="1"/>
</dbReference>
<name>A0A1H9FNX9_9SPIR</name>
<proteinExistence type="predicted"/>
<dbReference type="SUPFAM" id="SSF48317">
    <property type="entry name" value="Acid phosphatase/Vanadium-dependent haloperoxidase"/>
    <property type="match status" value="1"/>
</dbReference>
<feature type="signal peptide" evidence="2">
    <location>
        <begin position="1"/>
        <end position="26"/>
    </location>
</feature>
<evidence type="ECO:0000313" key="4">
    <source>
        <dbReference type="EMBL" id="SEQ39183.1"/>
    </source>
</evidence>
<feature type="transmembrane region" description="Helical" evidence="1">
    <location>
        <begin position="231"/>
        <end position="249"/>
    </location>
</feature>
<evidence type="ECO:0000256" key="2">
    <source>
        <dbReference type="SAM" id="SignalP"/>
    </source>
</evidence>
<dbReference type="InterPro" id="IPR036938">
    <property type="entry name" value="PAP2/HPO_sf"/>
</dbReference>
<evidence type="ECO:0000256" key="1">
    <source>
        <dbReference type="SAM" id="Phobius"/>
    </source>
</evidence>
<feature type="transmembrane region" description="Helical" evidence="1">
    <location>
        <begin position="201"/>
        <end position="219"/>
    </location>
</feature>
<keyword evidence="2" id="KW-0732">Signal</keyword>
<gene>
    <name evidence="4" type="ORF">SAMN04487977_10494</name>
</gene>
<dbReference type="Gene3D" id="1.20.144.10">
    <property type="entry name" value="Phosphatidic acid phosphatase type 2/haloperoxidase"/>
    <property type="match status" value="1"/>
</dbReference>
<dbReference type="Proteomes" id="UP000182360">
    <property type="component" value="Unassembled WGS sequence"/>
</dbReference>
<dbReference type="SMART" id="SM00014">
    <property type="entry name" value="acidPPc"/>
    <property type="match status" value="1"/>
</dbReference>
<feature type="chain" id="PRO_5010187392" evidence="2">
    <location>
        <begin position="27"/>
        <end position="279"/>
    </location>
</feature>
<accession>A0A1H9FNX9</accession>
<evidence type="ECO:0000259" key="3">
    <source>
        <dbReference type="SMART" id="SM00014"/>
    </source>
</evidence>
<sequence length="279" mass="30677">MTNLRKIRTRLTALFFLLIFSGAGLSAATFDYEQPFSLNPVNESIQLGVGGLLSGSALVCDKILHIKNNDFNAEDLNLSEISTLEQILMKPYSKPLHIVGTGTMALALATPAVFAVLPAKEWLTIGTMYLETMLLANGIKEWMKLLVYRTRPYMYFDDYPQDMVEDGDWNCSFPSGHTTLAFAAAAFSTMVFCQCFPDSKWKYAVAGGAFGLAATTGIFRMACGKHFFTDVLVGAVIGTACGFIVPYMHTKNFYGKFEKKSGRANANLTPAGLTFSYNF</sequence>
<dbReference type="RefSeq" id="WP_074642934.1">
    <property type="nucleotide sequence ID" value="NZ_FOFU01000004.1"/>
</dbReference>
<dbReference type="Pfam" id="PF01569">
    <property type="entry name" value="PAP2"/>
    <property type="match status" value="1"/>
</dbReference>